<name>A0A086T373_HAPC1</name>
<feature type="compositionally biased region" description="Polar residues" evidence="1">
    <location>
        <begin position="1144"/>
        <end position="1162"/>
    </location>
</feature>
<feature type="compositionally biased region" description="Basic and acidic residues" evidence="1">
    <location>
        <begin position="1876"/>
        <end position="1885"/>
    </location>
</feature>
<feature type="compositionally biased region" description="Polar residues" evidence="1">
    <location>
        <begin position="1859"/>
        <end position="1870"/>
    </location>
</feature>
<feature type="compositionally biased region" description="Basic and acidic residues" evidence="1">
    <location>
        <begin position="729"/>
        <end position="741"/>
    </location>
</feature>
<feature type="compositionally biased region" description="Polar residues" evidence="1">
    <location>
        <begin position="931"/>
        <end position="943"/>
    </location>
</feature>
<feature type="compositionally biased region" description="Low complexity" evidence="1">
    <location>
        <begin position="1062"/>
        <end position="1073"/>
    </location>
</feature>
<feature type="compositionally biased region" description="Polar residues" evidence="1">
    <location>
        <begin position="2212"/>
        <end position="2237"/>
    </location>
</feature>
<evidence type="ECO:0000313" key="3">
    <source>
        <dbReference type="Proteomes" id="UP000029964"/>
    </source>
</evidence>
<feature type="compositionally biased region" description="Polar residues" evidence="1">
    <location>
        <begin position="612"/>
        <end position="624"/>
    </location>
</feature>
<organism evidence="2 3">
    <name type="scientific">Hapsidospora chrysogenum (strain ATCC 11550 / CBS 779.69 / DSM 880 / IAM 14645 / JCM 23072 / IMI 49137)</name>
    <name type="common">Acremonium chrysogenum</name>
    <dbReference type="NCBI Taxonomy" id="857340"/>
    <lineage>
        <taxon>Eukaryota</taxon>
        <taxon>Fungi</taxon>
        <taxon>Dikarya</taxon>
        <taxon>Ascomycota</taxon>
        <taxon>Pezizomycotina</taxon>
        <taxon>Sordariomycetes</taxon>
        <taxon>Hypocreomycetidae</taxon>
        <taxon>Hypocreales</taxon>
        <taxon>Bionectriaceae</taxon>
        <taxon>Hapsidospora</taxon>
    </lineage>
</organism>
<dbReference type="OrthoDB" id="5151921at2759"/>
<gene>
    <name evidence="2" type="ORF">ACRE_054450</name>
</gene>
<feature type="compositionally biased region" description="Polar residues" evidence="1">
    <location>
        <begin position="379"/>
        <end position="389"/>
    </location>
</feature>
<feature type="compositionally biased region" description="Polar residues" evidence="1">
    <location>
        <begin position="1074"/>
        <end position="1119"/>
    </location>
</feature>
<feature type="compositionally biased region" description="Acidic residues" evidence="1">
    <location>
        <begin position="46"/>
        <end position="63"/>
    </location>
</feature>
<feature type="compositionally biased region" description="Polar residues" evidence="1">
    <location>
        <begin position="2372"/>
        <end position="2410"/>
    </location>
</feature>
<feature type="compositionally biased region" description="Polar residues" evidence="1">
    <location>
        <begin position="1370"/>
        <end position="1391"/>
    </location>
</feature>
<evidence type="ECO:0000313" key="2">
    <source>
        <dbReference type="EMBL" id="KFH43805.1"/>
    </source>
</evidence>
<feature type="compositionally biased region" description="Polar residues" evidence="1">
    <location>
        <begin position="719"/>
        <end position="728"/>
    </location>
</feature>
<reference evidence="3" key="1">
    <citation type="journal article" date="2014" name="Genome Announc.">
        <title>Genome sequence and annotation of Acremonium chrysogenum, producer of the beta-lactam antibiotic cephalosporin C.</title>
        <authorList>
            <person name="Terfehr D."/>
            <person name="Dahlmann T.A."/>
            <person name="Specht T."/>
            <person name="Zadra I."/>
            <person name="Kuernsteiner H."/>
            <person name="Kueck U."/>
        </authorList>
    </citation>
    <scope>NUCLEOTIDE SEQUENCE [LARGE SCALE GENOMIC DNA]</scope>
    <source>
        <strain evidence="3">ATCC 11550 / CBS 779.69 / DSM 880 / IAM 14645 / JCM 23072 / IMI 49137</strain>
    </source>
</reference>
<proteinExistence type="predicted"/>
<feature type="compositionally biased region" description="Pro residues" evidence="1">
    <location>
        <begin position="2035"/>
        <end position="2048"/>
    </location>
</feature>
<feature type="compositionally biased region" description="Polar residues" evidence="1">
    <location>
        <begin position="419"/>
        <end position="431"/>
    </location>
</feature>
<feature type="compositionally biased region" description="Low complexity" evidence="1">
    <location>
        <begin position="758"/>
        <end position="779"/>
    </location>
</feature>
<dbReference type="EMBL" id="JPKY01000061">
    <property type="protein sequence ID" value="KFH43805.1"/>
    <property type="molecule type" value="Genomic_DNA"/>
</dbReference>
<feature type="compositionally biased region" description="Basic and acidic residues" evidence="1">
    <location>
        <begin position="245"/>
        <end position="267"/>
    </location>
</feature>
<feature type="compositionally biased region" description="Low complexity" evidence="1">
    <location>
        <begin position="1220"/>
        <end position="1229"/>
    </location>
</feature>
<feature type="compositionally biased region" description="Basic and acidic residues" evidence="1">
    <location>
        <begin position="2330"/>
        <end position="2343"/>
    </location>
</feature>
<feature type="compositionally biased region" description="Basic and acidic residues" evidence="1">
    <location>
        <begin position="1800"/>
        <end position="1814"/>
    </location>
</feature>
<feature type="compositionally biased region" description="Basic and acidic residues" evidence="1">
    <location>
        <begin position="2107"/>
        <end position="2117"/>
    </location>
</feature>
<feature type="compositionally biased region" description="Low complexity" evidence="1">
    <location>
        <begin position="569"/>
        <end position="578"/>
    </location>
</feature>
<dbReference type="Proteomes" id="UP000029964">
    <property type="component" value="Unassembled WGS sequence"/>
</dbReference>
<dbReference type="STRING" id="857340.A0A086T373"/>
<feature type="compositionally biased region" description="Polar residues" evidence="1">
    <location>
        <begin position="295"/>
        <end position="307"/>
    </location>
</feature>
<feature type="compositionally biased region" description="Basic and acidic residues" evidence="1">
    <location>
        <begin position="401"/>
        <end position="414"/>
    </location>
</feature>
<feature type="compositionally biased region" description="Polar residues" evidence="1">
    <location>
        <begin position="127"/>
        <end position="149"/>
    </location>
</feature>
<feature type="compositionally biased region" description="Polar residues" evidence="1">
    <location>
        <begin position="1721"/>
        <end position="1735"/>
    </location>
</feature>
<feature type="compositionally biased region" description="Polar residues" evidence="1">
    <location>
        <begin position="1611"/>
        <end position="1625"/>
    </location>
</feature>
<accession>A0A086T373</accession>
<feature type="compositionally biased region" description="Basic and acidic residues" evidence="1">
    <location>
        <begin position="2412"/>
        <end position="2421"/>
    </location>
</feature>
<feature type="compositionally biased region" description="Basic and acidic residues" evidence="1">
    <location>
        <begin position="1299"/>
        <end position="1314"/>
    </location>
</feature>
<feature type="region of interest" description="Disordered" evidence="1">
    <location>
        <begin position="1055"/>
        <end position="2421"/>
    </location>
</feature>
<feature type="compositionally biased region" description="Polar residues" evidence="1">
    <location>
        <begin position="1962"/>
        <end position="1971"/>
    </location>
</feature>
<feature type="compositionally biased region" description="Basic and acidic residues" evidence="1">
    <location>
        <begin position="166"/>
        <end position="180"/>
    </location>
</feature>
<feature type="region of interest" description="Disordered" evidence="1">
    <location>
        <begin position="831"/>
        <end position="1043"/>
    </location>
</feature>
<sequence length="2473" mass="260158">METSFNRAAGQGQSPISPAPSPSPFQANVNRKKTRKWVEAKVQSYDGDDWGTPEDESDDESDSPEPRPTVPRPNANYRLPSETRVPGSGRPYHVAAGSTSSNVSKPLSIQTQKQIPGPGYSDERSAEGSSSAVTGASTVGPSTQDTNEAVVSPLSEPGQPLARPADIYRRMEAEKQKEAPVEEPTVGPAGATQVAADEGPASVEPNRVSVSPQLPDVARMSSFGPDLFAGGSAPSETKTANGPLDKVEEGPSVGSKEEGKLATERDAAASGSMLPSTTSTPPTSAKLPAEPEKAATTQENIQESASHPTPRAHMDEPEVSSLSDHGNAAPDGVPGSSSAATERDSQDRWQAGTDPRSLPPLKTPVPHEPRTVPPPVSEGPTTQSASSEKPSVEITPTEPLQPKKPERSPTDHEPLPLQRQMTLDTTTSSPVKESDVLSEEILRTLTPGSGLKSHLDNPDERRKSPVTRTGRESSYTLSGYDDYWADTSEKDDEPSKKSAPTAGLGEVPEHPPVPSSATMEPKVAEPTPVSPEQTFSPVVPGDQRNLRRKFSWEAEDEAPKAAPPPVSPPSMIASPIAPDLAHPPAATMGEGPQPAAGPGTTSPTIQIVPETGSVSHQVSQSSTAPAPPGQSISVEPPSPLSEPIDRDATPLAQSPGMDLSGSGDNSATLPAQSPVSGIRQPESPTAPTGPSPAGQKILTFREIMSIPSAADRIEKYSETRTSFASQDSGLDKWLQDMRAEHPNATASFSGAAPPPPSSASAAQEPGQQAAAQQPYFQQYLNASAPASGTAPGRSRLAAFPQQAQAAAGSAFGHGGKEIGTKSKEFMHSAGKMGKGLFSKGKSKLRGTGDKDDTSPPLVDAKPQKADRRTSWVASLGQKSRTFASVAAPLTLNTSSLGDPPRLDKPPVVSPLLTEPSAASYGEFWPSPAGEPQQSAPATVSAAGNVTAEPVDRPNASQSGGHARAQAISDDWVVVVPRQDPDQRDTLASAQDADGAHSKAAPTAAVHQDSGVAMASPHDVPPAGAQRHASFKGLPPIRRNSSFGLSSIEVLTEVERRASVDDTAPTGAAPNGTAHQQDQVHANQPEGTLQPADSSTDKSMATTLVGQESTGRTDRSSLSQKEPMRYYEQPAQPQPPRQPQFDPSVPSQLYQGNEQPPTGQSVSPQPPSGWGFVESHLSEPLHAARRRAGTGTSMQQPPPSSFDKETGVVTGPLSPEDSADGPAPWQAPVAAPAPGPASGPGPQQGPPRARASDVPPSSARRYPELFRPAGYGYPNQHGQPVPSHHPYNPRASVDISIPMKADDADHEATQDEDRGRRKSSGVFKGIGDRIRSASRGRRSSMGQGPDQAAMHGEEPQEPKKKRASFLPAVRSRTSMDGVSSQRPESPATSQNFHGEEPHEPKKKRSSFLPALRSRTSIDGASSHRPDSPARSQASFAPEGSITSKSEKKKSFLGAAAGKMSVAQQKLTPSGMWRSSTGLANNDAANSSSGVDESANMGPPKKRFSGLTDRAAGFTSRFRPGQDGHQKGTASSRVPSTGGFPQDPAGSQTSLSPPPKPNRRHTGTPDSMNPFGLPPPPSRSRVRSGSGGSFGMEPPPAPGPEEERRTRRGSFTGIITNFMGRSSSKTRQSQEDPRQPPLRNLHHEELTASSSAPVPPPPIHRELHQQPGAADGQGRPPLDPDLRAARHLSGGLLQAPRPSPLAQETSVTDTEAPSRSEAIRSPSVPSEHQPTASSTPAPSEGRVSPMPVLEYTQSPRPSAPSVTEGERAGTPNSPAAAPVAPVPAPAPVEEQVSKPQADPAVSDERLGQEDAPRNAEKPTQPPSEDELPIVPVKRLPTPHASALLSSTPAADEPQPPVPSAPGQQQTPMQPSGQAPRKVRAEGHERTESGTFEPAQQAATGPPDGPAREGTPAETQPQQQIPGTSEPTQQAATGVPVGPSREGTPADAQPQEQNAGPVRPHGYQQPPQHGTASPGSAPAGRYPQHPPNHAPIHPSLQGLRQPPSLKRPQHHPTQSPRHPDQQDFRQAQSPPRQAYGQPPGPPPGRVPPGQFPPQQLSQPAPPQGFGEQGALAQEPPSTAESEGQEPKWKSLKERISTQVANISPSTSQEKPSKPEKEGKPGWKNRISGQLSQAIPQGGQNKPEKGDKSSTGGKLFVHGEGLIAPTNYHVGGRTPPVMQQTPYAPQQGYYHPQGQPLRGQPHNASTPPSAVAITGAPQQIPNYQPGRQGTPQRPDSATQGTFPPGEEPLQRPPNIRQFSAESGPLGGIDQRKLPPGHPQHGDIHARPNTTSPNAQVVPGQPSRGSSHVSSRGEVAPAKQDEPPRSVSMSPETMLDGKNDANRAKDVSVDVEQSTQVADNDMSGATPGLKQDKTGESKNVSDMSKSDSNGSATNKPGSNHAAENTKSPVNSQNTEEAAAHAELEDTAEARLRTLRLNAQEEKIFYDPEGDIPKMSATSYPGQEWNPYGEPEFADFRDD</sequence>
<feature type="compositionally biased region" description="Polar residues" evidence="1">
    <location>
        <begin position="1910"/>
        <end position="1929"/>
    </location>
</feature>
<feature type="compositionally biased region" description="Polar residues" evidence="1">
    <location>
        <begin position="1460"/>
        <end position="1489"/>
    </location>
</feature>
<feature type="compositionally biased region" description="Low complexity" evidence="1">
    <location>
        <begin position="275"/>
        <end position="284"/>
    </location>
</feature>
<feature type="compositionally biased region" description="Polar residues" evidence="1">
    <location>
        <begin position="2123"/>
        <end position="2136"/>
    </location>
</feature>
<feature type="compositionally biased region" description="Polar residues" evidence="1">
    <location>
        <begin position="1700"/>
        <end position="1709"/>
    </location>
</feature>
<keyword evidence="3" id="KW-1185">Reference proteome</keyword>
<feature type="region of interest" description="Disordered" evidence="1">
    <location>
        <begin position="714"/>
        <end position="801"/>
    </location>
</feature>
<dbReference type="HOGENOM" id="CLU_000461_0_0_1"/>
<feature type="region of interest" description="Disordered" evidence="1">
    <location>
        <begin position="1"/>
        <end position="697"/>
    </location>
</feature>
<feature type="compositionally biased region" description="Pro residues" evidence="1">
    <location>
        <begin position="1230"/>
        <end position="1244"/>
    </location>
</feature>
<feature type="region of interest" description="Disordered" evidence="1">
    <location>
        <begin position="2435"/>
        <end position="2473"/>
    </location>
</feature>
<feature type="compositionally biased region" description="Polar residues" evidence="1">
    <location>
        <begin position="97"/>
        <end position="114"/>
    </location>
</feature>
<feature type="compositionally biased region" description="Basic and acidic residues" evidence="1">
    <location>
        <begin position="453"/>
        <end position="463"/>
    </location>
</feature>
<feature type="compositionally biased region" description="Polar residues" evidence="1">
    <location>
        <begin position="662"/>
        <end position="675"/>
    </location>
</feature>
<feature type="compositionally biased region" description="Low complexity" evidence="1">
    <location>
        <begin position="2178"/>
        <end position="2192"/>
    </location>
</feature>
<feature type="compositionally biased region" description="Basic and acidic residues" evidence="1">
    <location>
        <begin position="2081"/>
        <end position="2092"/>
    </location>
</feature>
<protein>
    <submittedName>
        <fullName evidence="2">Uncharacterized protein</fullName>
    </submittedName>
</protein>
<comment type="caution">
    <text evidence="2">The sequence shown here is derived from an EMBL/GenBank/DDBJ whole genome shotgun (WGS) entry which is preliminary data.</text>
</comment>
<evidence type="ECO:0000256" key="1">
    <source>
        <dbReference type="SAM" id="MobiDB-lite"/>
    </source>
</evidence>